<reference evidence="2" key="1">
    <citation type="submission" date="2022-11" db="EMBL/GenBank/DDBJ databases">
        <title>Genome Resource of Sclerotinia nivalis Strain SnTB1, a Plant Pathogen Isolated from American Ginseng.</title>
        <authorList>
            <person name="Fan S."/>
        </authorList>
    </citation>
    <scope>NUCLEOTIDE SEQUENCE</scope>
    <source>
        <strain evidence="2">SnTB1</strain>
    </source>
</reference>
<evidence type="ECO:0000313" key="2">
    <source>
        <dbReference type="EMBL" id="KAJ8064683.1"/>
    </source>
</evidence>
<accession>A0A9X0DL43</accession>
<sequence length="755" mass="85732">MADASIEAPRKRKSDDEVDVSSDLSAAAAPGLAATTAKKPKVVEDVNTQLLDELVTTGEDDSGEGGTITNQNYHQPAVSEGEESNIGMFDELSEIEFGDGDDGLEDEYSYEGEDEDDYGDADSETREYAVEEREITVQKDGTDKVVNLRLFMTKEEEFEKWLQMIHAHCTVDGKRVGYAFGRYILREEIREHFWSEMEAPCSDMSSIAFELFDRYGYINDHLKNHCVQKGTGLWGSELDFGPLFLIEHIEMTDREWRRKGLGRTMVTAIIEKAQEQQKPQIPSPSKTPAEKALDEIFVDMFWHGKNRERYTKLHTISLPGWLHNDVKPQWEGKSELEQRDINYQAVDAAVSFHRSLGFRRIGASSCFGLSSDPDHKSHSLAIKDDYDPPDPVPGPVEEPEIVIVTMPGEEEDFRVSAYGKELEEKRLNKLKERLTPLHFAAVTLPDTELVEFYKAYQVEDGKEWKQGVKWLLDNANDEQCLTLARNLKGYTPLEALQDDLNVLRTQRKRGMMTIVIADKFSGFTPDAILCQFVLLTGLMPLKHSDTPLCLRLKYGCTCGECTGGFMSPRMKLALLFQAEREYEIMNDALEMMNHGENSTDWLFLAEDLVEHVTPALQRNFKTNKSLRQGFVNMFDHIATCLKANKAPTRQNVLQAWEESGEWPPVTRNYLQWGGTVENKVEAVLEKVFEGAHSQNEVFGDGEFNNCMEEEVEKLKTCRNDHEYGFVAKSCGLPERNTNPSGRLEGMFGRMFSSIQ</sequence>
<feature type="compositionally biased region" description="Low complexity" evidence="1">
    <location>
        <begin position="21"/>
        <end position="37"/>
    </location>
</feature>
<gene>
    <name evidence="2" type="ORF">OCU04_007004</name>
</gene>
<dbReference type="Proteomes" id="UP001152300">
    <property type="component" value="Unassembled WGS sequence"/>
</dbReference>
<dbReference type="InterPro" id="IPR016181">
    <property type="entry name" value="Acyl_CoA_acyltransferase"/>
</dbReference>
<name>A0A9X0DL43_9HELO</name>
<feature type="compositionally biased region" description="Acidic residues" evidence="1">
    <location>
        <begin position="96"/>
        <end position="122"/>
    </location>
</feature>
<organism evidence="2 3">
    <name type="scientific">Sclerotinia nivalis</name>
    <dbReference type="NCBI Taxonomy" id="352851"/>
    <lineage>
        <taxon>Eukaryota</taxon>
        <taxon>Fungi</taxon>
        <taxon>Dikarya</taxon>
        <taxon>Ascomycota</taxon>
        <taxon>Pezizomycotina</taxon>
        <taxon>Leotiomycetes</taxon>
        <taxon>Helotiales</taxon>
        <taxon>Sclerotiniaceae</taxon>
        <taxon>Sclerotinia</taxon>
    </lineage>
</organism>
<feature type="region of interest" description="Disordered" evidence="1">
    <location>
        <begin position="1"/>
        <end position="83"/>
    </location>
</feature>
<dbReference type="AlphaFoldDB" id="A0A9X0DL43"/>
<keyword evidence="3" id="KW-1185">Reference proteome</keyword>
<dbReference type="EMBL" id="JAPEIS010000007">
    <property type="protein sequence ID" value="KAJ8064683.1"/>
    <property type="molecule type" value="Genomic_DNA"/>
</dbReference>
<dbReference type="SUPFAM" id="SSF55729">
    <property type="entry name" value="Acyl-CoA N-acyltransferases (Nat)"/>
    <property type="match status" value="1"/>
</dbReference>
<evidence type="ECO:0000313" key="3">
    <source>
        <dbReference type="Proteomes" id="UP001152300"/>
    </source>
</evidence>
<protein>
    <submittedName>
        <fullName evidence="2">Uncharacterized protein</fullName>
    </submittedName>
</protein>
<evidence type="ECO:0000256" key="1">
    <source>
        <dbReference type="SAM" id="MobiDB-lite"/>
    </source>
</evidence>
<dbReference type="OrthoDB" id="508139at2759"/>
<proteinExistence type="predicted"/>
<comment type="caution">
    <text evidence="2">The sequence shown here is derived from an EMBL/GenBank/DDBJ whole genome shotgun (WGS) entry which is preliminary data.</text>
</comment>
<feature type="region of interest" description="Disordered" evidence="1">
    <location>
        <begin position="96"/>
        <end position="126"/>
    </location>
</feature>